<dbReference type="Pfam" id="PF01875">
    <property type="entry name" value="Memo"/>
    <property type="match status" value="1"/>
</dbReference>
<dbReference type="HAMAP" id="MF_00055">
    <property type="entry name" value="MEMO1"/>
    <property type="match status" value="1"/>
</dbReference>
<evidence type="ECO:0000313" key="3">
    <source>
        <dbReference type="EMBL" id="AGF78780.1"/>
    </source>
</evidence>
<dbReference type="NCBIfam" id="TIGR04336">
    <property type="entry name" value="AmmeMemoSam_B"/>
    <property type="match status" value="1"/>
</dbReference>
<dbReference type="PANTHER" id="PTHR11060">
    <property type="entry name" value="PROTEIN MEMO1"/>
    <property type="match status" value="1"/>
</dbReference>
<reference evidence="4" key="1">
    <citation type="journal article" date="2013" name="Stand. Genomic Sci.">
        <title>Complete genome sequence of Desulfocapsa sulfexigens, a marine deltaproteobacterium specialized in disproportionating inorganic sulfur compounds.</title>
        <authorList>
            <person name="Finster K.W."/>
            <person name="Kjeldsen K.U."/>
            <person name="Kube M."/>
            <person name="Reinhardt R."/>
            <person name="Mussmann M."/>
            <person name="Amann R."/>
            <person name="Schreiber L."/>
        </authorList>
    </citation>
    <scope>NUCLEOTIDE SEQUENCE [LARGE SCALE GENOMIC DNA]</scope>
    <source>
        <strain evidence="4">DSM 10523 / SB164P1</strain>
    </source>
</reference>
<dbReference type="RefSeq" id="WP_015404468.1">
    <property type="nucleotide sequence ID" value="NC_020304.1"/>
</dbReference>
<comment type="similarity">
    <text evidence="1 2">Belongs to the MEMO1 family.</text>
</comment>
<dbReference type="AlphaFoldDB" id="M1PGK6"/>
<dbReference type="Gene3D" id="3.40.830.10">
    <property type="entry name" value="LigB-like"/>
    <property type="match status" value="1"/>
</dbReference>
<dbReference type="EMBL" id="CP003985">
    <property type="protein sequence ID" value="AGF78780.1"/>
    <property type="molecule type" value="Genomic_DNA"/>
</dbReference>
<evidence type="ECO:0000256" key="1">
    <source>
        <dbReference type="ARBA" id="ARBA00006315"/>
    </source>
</evidence>
<dbReference type="PANTHER" id="PTHR11060:SF0">
    <property type="entry name" value="PROTEIN MEMO1"/>
    <property type="match status" value="1"/>
</dbReference>
<dbReference type="STRING" id="1167006.UWK_02240"/>
<dbReference type="CDD" id="cd07361">
    <property type="entry name" value="MEMO_like"/>
    <property type="match status" value="1"/>
</dbReference>
<dbReference type="GO" id="GO:0051213">
    <property type="term" value="F:dioxygenase activity"/>
    <property type="evidence" value="ECO:0007669"/>
    <property type="project" value="UniProtKB-KW"/>
</dbReference>
<dbReference type="Proteomes" id="UP000011721">
    <property type="component" value="Chromosome"/>
</dbReference>
<gene>
    <name evidence="3" type="ordered locus">UWK_02240</name>
</gene>
<evidence type="ECO:0000313" key="4">
    <source>
        <dbReference type="Proteomes" id="UP000011721"/>
    </source>
</evidence>
<keyword evidence="3" id="KW-0560">Oxidoreductase</keyword>
<keyword evidence="4" id="KW-1185">Reference proteome</keyword>
<dbReference type="KEGG" id="dsf:UWK_02240"/>
<sequence>MASIIRSPAVAGRFYPGDAESLRLAIRELAGNHPLPATKQKVLAALSPHAGYVYSGGVAAETLGRVEVPETVILLGPNHTGKGAPVALSTATWNMPMGSVPVNRHFAQDLLEATDIIEEDELAHTYEHSLEVQIPFLQMVQPNLSIVPITISHVSYQILNELGLALAEVIKQNDSGNILIVASTDMTHYEPREAADKKDHYVLKKIADMDPNILYRSVIGHNISMCGIMPVTVALIAALELGATKTELVRYTDSGEISGDTKQVVGYAGVLIS</sequence>
<keyword evidence="3" id="KW-0223">Dioxygenase</keyword>
<organism evidence="3 4">
    <name type="scientific">Desulfocapsa sulfexigens (strain DSM 10523 / SB164P1)</name>
    <dbReference type="NCBI Taxonomy" id="1167006"/>
    <lineage>
        <taxon>Bacteria</taxon>
        <taxon>Pseudomonadati</taxon>
        <taxon>Thermodesulfobacteriota</taxon>
        <taxon>Desulfobulbia</taxon>
        <taxon>Desulfobulbales</taxon>
        <taxon>Desulfocapsaceae</taxon>
        <taxon>Desulfocapsa</taxon>
    </lineage>
</organism>
<name>M1PGK6_DESSD</name>
<dbReference type="eggNOG" id="COG1355">
    <property type="taxonomic scope" value="Bacteria"/>
</dbReference>
<protein>
    <recommendedName>
        <fullName evidence="2">MEMO1 family protein UWK_02240</fullName>
    </recommendedName>
</protein>
<dbReference type="HOGENOM" id="CLU_038085_2_0_7"/>
<proteinExistence type="inferred from homology"/>
<dbReference type="InterPro" id="IPR002737">
    <property type="entry name" value="MEMO1_fam"/>
</dbReference>
<evidence type="ECO:0000256" key="2">
    <source>
        <dbReference type="HAMAP-Rule" id="MF_00055"/>
    </source>
</evidence>
<accession>M1PGK6</accession>